<dbReference type="PANTHER" id="PTHR14218:SF10">
    <property type="entry name" value="PEPTIDASE S53 DOMAIN-CONTAINING PROTEIN"/>
    <property type="match status" value="1"/>
</dbReference>
<keyword evidence="10 15" id="KW-0720">Serine protease</keyword>
<name>A0A8H4P7A1_9HYPO</name>
<dbReference type="FunFam" id="3.40.50.200:FF:000015">
    <property type="entry name" value="Tripeptidyl peptidase A"/>
    <property type="match status" value="1"/>
</dbReference>
<dbReference type="CDD" id="cd11377">
    <property type="entry name" value="Pro-peptidase_S53"/>
    <property type="match status" value="1"/>
</dbReference>
<keyword evidence="9 15" id="KW-0378">Hydrolase</keyword>
<keyword evidence="13" id="KW-0865">Zymogen</keyword>
<dbReference type="EMBL" id="JAADYS010002357">
    <property type="protein sequence ID" value="KAF4458761.1"/>
    <property type="molecule type" value="Genomic_DNA"/>
</dbReference>
<dbReference type="EC" id="3.4.14.10" evidence="4"/>
<evidence type="ECO:0000256" key="14">
    <source>
        <dbReference type="ARBA" id="ARBA00023180"/>
    </source>
</evidence>
<dbReference type="Pfam" id="PF00082">
    <property type="entry name" value="Peptidase_S8"/>
    <property type="match status" value="1"/>
</dbReference>
<evidence type="ECO:0000256" key="13">
    <source>
        <dbReference type="ARBA" id="ARBA00023145"/>
    </source>
</evidence>
<dbReference type="SUPFAM" id="SSF52743">
    <property type="entry name" value="Subtilisin-like"/>
    <property type="match status" value="1"/>
</dbReference>
<evidence type="ECO:0000256" key="3">
    <source>
        <dbReference type="ARBA" id="ARBA00004239"/>
    </source>
</evidence>
<dbReference type="InterPro" id="IPR015366">
    <property type="entry name" value="S53_propep"/>
</dbReference>
<dbReference type="CDD" id="cd04056">
    <property type="entry name" value="Peptidases_S53"/>
    <property type="match status" value="1"/>
</dbReference>
<evidence type="ECO:0000259" key="18">
    <source>
        <dbReference type="PROSITE" id="PS51695"/>
    </source>
</evidence>
<evidence type="ECO:0000256" key="5">
    <source>
        <dbReference type="ARBA" id="ARBA00022525"/>
    </source>
</evidence>
<evidence type="ECO:0000256" key="12">
    <source>
        <dbReference type="ARBA" id="ARBA00023026"/>
    </source>
</evidence>
<dbReference type="OrthoDB" id="409122at2759"/>
<dbReference type="InterPro" id="IPR050819">
    <property type="entry name" value="Tripeptidyl-peptidase_I"/>
</dbReference>
<keyword evidence="5" id="KW-0964">Secreted</keyword>
<feature type="domain" description="Peptidase S53" evidence="18">
    <location>
        <begin position="221"/>
        <end position="610"/>
    </location>
</feature>
<evidence type="ECO:0000256" key="6">
    <source>
        <dbReference type="ARBA" id="ARBA00022670"/>
    </source>
</evidence>
<evidence type="ECO:0000256" key="10">
    <source>
        <dbReference type="ARBA" id="ARBA00022825"/>
    </source>
</evidence>
<organism evidence="19 20">
    <name type="scientific">Fusarium albosuccineum</name>
    <dbReference type="NCBI Taxonomy" id="1237068"/>
    <lineage>
        <taxon>Eukaryota</taxon>
        <taxon>Fungi</taxon>
        <taxon>Dikarya</taxon>
        <taxon>Ascomycota</taxon>
        <taxon>Pezizomycotina</taxon>
        <taxon>Sordariomycetes</taxon>
        <taxon>Hypocreomycetidae</taxon>
        <taxon>Hypocreales</taxon>
        <taxon>Nectriaceae</taxon>
        <taxon>Fusarium</taxon>
        <taxon>Fusarium decemcellulare species complex</taxon>
    </lineage>
</organism>
<sequence>MKGIGLLKTWGVLLNTMAAIASPVVVESLDETPAGWEENQSPSPNEAIELSIGLEPEDHQLLARTLYEVSDPSHANYGKHLSRDAAKALLNPPRAATESVKRWLSDAGVPQHDVRDDGQWIHVRTTVGQAEGMLNTRFGLFSRDEERVVRTREYSVPVEIRDHITTIQPTTFFPSRKKTRNTQGGAPESKQAIKRGPVYTQGNDGNHGGPGPIDLNKCKERLTPACIRKIYNMPLHDYPKAHRKSLYGIIGFIDQNAQYEELEEFLERYAPDLEGTSFSVALANGGQNLQGNVASLEANMDIQYAIALASQVPVQFISVGGKKYDFISDLDMKPNSSTEHRYAEPFLDLTKYLVNLRDRDLPSVIAISYGSNEQHFPKHYARQVCNMFGQLGTRGVSVVVAGGNSGVGISCKSNDGKNKTKFLPSFPATCPYVTAVGGTEGNSPEVGWAYSAGGFSEYWDRPWWQEQAVKKYLKTHGDEWKGYYNPKGRAVPDVAALAWAHRFMNHGEDQQGGGTSAASPTFGAVIALLNNERFKKGKPALGFLNPWIYQKGKNGLTDITQGKSVGCQGTSREGTPAPVIPNAGWKAAQGWDPITGWGTPRYDKLRRLAT</sequence>
<evidence type="ECO:0000256" key="16">
    <source>
        <dbReference type="SAM" id="MobiDB-lite"/>
    </source>
</evidence>
<comment type="caution">
    <text evidence="19">The sequence shown here is derived from an EMBL/GenBank/DDBJ whole genome shotgun (WGS) entry which is preliminary data.</text>
</comment>
<feature type="region of interest" description="Disordered" evidence="16">
    <location>
        <begin position="174"/>
        <end position="215"/>
    </location>
</feature>
<evidence type="ECO:0000313" key="20">
    <source>
        <dbReference type="Proteomes" id="UP000554235"/>
    </source>
</evidence>
<evidence type="ECO:0000313" key="19">
    <source>
        <dbReference type="EMBL" id="KAF4458761.1"/>
    </source>
</evidence>
<dbReference type="GO" id="GO:0005576">
    <property type="term" value="C:extracellular region"/>
    <property type="evidence" value="ECO:0007669"/>
    <property type="project" value="UniProtKB-SubCell"/>
</dbReference>
<feature type="chain" id="PRO_5034655471" description="tripeptidyl-peptidase II" evidence="17">
    <location>
        <begin position="22"/>
        <end position="610"/>
    </location>
</feature>
<dbReference type="SMART" id="SM00944">
    <property type="entry name" value="Pro-kuma_activ"/>
    <property type="match status" value="1"/>
</dbReference>
<gene>
    <name evidence="19" type="ORF">FALBO_14498</name>
</gene>
<keyword evidence="6 15" id="KW-0645">Protease</keyword>
<feature type="binding site" evidence="15">
    <location>
        <position position="590"/>
    </location>
    <ligand>
        <name>Ca(2+)</name>
        <dbReference type="ChEBI" id="CHEBI:29108"/>
    </ligand>
</feature>
<keyword evidence="20" id="KW-1185">Reference proteome</keyword>
<comment type="function">
    <text evidence="2">Secreted tripeptidyl-peptidase which degrades proteins at acidic pHs and is involved in virulence.</text>
</comment>
<accession>A0A8H4P7A1</accession>
<keyword evidence="8 17" id="KW-0732">Signal</keyword>
<dbReference type="InterPro" id="IPR000209">
    <property type="entry name" value="Peptidase_S8/S53_dom"/>
</dbReference>
<comment type="cofactor">
    <cofactor evidence="15">
        <name>Ca(2+)</name>
        <dbReference type="ChEBI" id="CHEBI:29108"/>
    </cofactor>
    <text evidence="15">Binds 1 Ca(2+) ion per subunit.</text>
</comment>
<dbReference type="PANTHER" id="PTHR14218">
    <property type="entry name" value="PROTEASE S8 TRIPEPTIDYL PEPTIDASE I CLN2"/>
    <property type="match status" value="1"/>
</dbReference>
<feature type="binding site" evidence="15">
    <location>
        <position position="559"/>
    </location>
    <ligand>
        <name>Ca(2+)</name>
        <dbReference type="ChEBI" id="CHEBI:29108"/>
    </ligand>
</feature>
<dbReference type="InterPro" id="IPR036852">
    <property type="entry name" value="Peptidase_S8/S53_dom_sf"/>
</dbReference>
<dbReference type="GO" id="GO:0004252">
    <property type="term" value="F:serine-type endopeptidase activity"/>
    <property type="evidence" value="ECO:0007669"/>
    <property type="project" value="UniProtKB-UniRule"/>
</dbReference>
<feature type="binding site" evidence="15">
    <location>
        <position position="592"/>
    </location>
    <ligand>
        <name>Ca(2+)</name>
        <dbReference type="ChEBI" id="CHEBI:29108"/>
    </ligand>
</feature>
<keyword evidence="11 15" id="KW-0106">Calcium</keyword>
<dbReference type="InterPro" id="IPR030400">
    <property type="entry name" value="Sedolisin_dom"/>
</dbReference>
<evidence type="ECO:0000256" key="8">
    <source>
        <dbReference type="ARBA" id="ARBA00022729"/>
    </source>
</evidence>
<protein>
    <recommendedName>
        <fullName evidence="4">tripeptidyl-peptidase II</fullName>
        <ecNumber evidence="4">3.4.14.10</ecNumber>
    </recommendedName>
</protein>
<comment type="catalytic activity">
    <reaction evidence="1">
        <text>Release of an N-terminal tripeptide from a polypeptide.</text>
        <dbReference type="EC" id="3.4.14.10"/>
    </reaction>
</comment>
<dbReference type="GO" id="GO:0008240">
    <property type="term" value="F:tripeptidyl-peptidase activity"/>
    <property type="evidence" value="ECO:0007669"/>
    <property type="project" value="UniProtKB-EC"/>
</dbReference>
<dbReference type="GO" id="GO:0006508">
    <property type="term" value="P:proteolysis"/>
    <property type="evidence" value="ECO:0007669"/>
    <property type="project" value="UniProtKB-KW"/>
</dbReference>
<comment type="subcellular location">
    <subcellularLocation>
        <location evidence="3">Secreted</location>
        <location evidence="3">Extracellular space</location>
    </subcellularLocation>
</comment>
<dbReference type="AlphaFoldDB" id="A0A8H4P7A1"/>
<keyword evidence="14" id="KW-0325">Glycoprotein</keyword>
<dbReference type="SUPFAM" id="SSF54897">
    <property type="entry name" value="Protease propeptides/inhibitors"/>
    <property type="match status" value="1"/>
</dbReference>
<feature type="active site" description="Charge relay system" evidence="15">
    <location>
        <position position="301"/>
    </location>
</feature>
<evidence type="ECO:0000256" key="4">
    <source>
        <dbReference type="ARBA" id="ARBA00012462"/>
    </source>
</evidence>
<feature type="signal peptide" evidence="17">
    <location>
        <begin position="1"/>
        <end position="21"/>
    </location>
</feature>
<evidence type="ECO:0000256" key="7">
    <source>
        <dbReference type="ARBA" id="ARBA00022723"/>
    </source>
</evidence>
<keyword evidence="7 15" id="KW-0479">Metal-binding</keyword>
<proteinExistence type="predicted"/>
<feature type="active site" description="Charge relay system" evidence="15">
    <location>
        <position position="297"/>
    </location>
</feature>
<dbReference type="Pfam" id="PF09286">
    <property type="entry name" value="Pro-kuma_activ"/>
    <property type="match status" value="1"/>
</dbReference>
<dbReference type="Proteomes" id="UP000554235">
    <property type="component" value="Unassembled WGS sequence"/>
</dbReference>
<evidence type="ECO:0000256" key="11">
    <source>
        <dbReference type="ARBA" id="ARBA00022837"/>
    </source>
</evidence>
<evidence type="ECO:0000256" key="2">
    <source>
        <dbReference type="ARBA" id="ARBA00002451"/>
    </source>
</evidence>
<feature type="binding site" evidence="15">
    <location>
        <position position="558"/>
    </location>
    <ligand>
        <name>Ca(2+)</name>
        <dbReference type="ChEBI" id="CHEBI:29108"/>
    </ligand>
</feature>
<dbReference type="Gene3D" id="3.40.50.200">
    <property type="entry name" value="Peptidase S8/S53 domain"/>
    <property type="match status" value="1"/>
</dbReference>
<evidence type="ECO:0000256" key="17">
    <source>
        <dbReference type="SAM" id="SignalP"/>
    </source>
</evidence>
<reference evidence="19 20" key="1">
    <citation type="submission" date="2020-01" db="EMBL/GenBank/DDBJ databases">
        <title>Identification and distribution of gene clusters putatively required for synthesis of sphingolipid metabolism inhibitors in phylogenetically diverse species of the filamentous fungus Fusarium.</title>
        <authorList>
            <person name="Kim H.-S."/>
            <person name="Busman M."/>
            <person name="Brown D.W."/>
            <person name="Divon H."/>
            <person name="Uhlig S."/>
            <person name="Proctor R.H."/>
        </authorList>
    </citation>
    <scope>NUCLEOTIDE SEQUENCE [LARGE SCALE GENOMIC DNA]</scope>
    <source>
        <strain evidence="19 20">NRRL 20459</strain>
    </source>
</reference>
<feature type="active site" description="Charge relay system" evidence="15">
    <location>
        <position position="516"/>
    </location>
</feature>
<keyword evidence="12" id="KW-0843">Virulence</keyword>
<evidence type="ECO:0000256" key="15">
    <source>
        <dbReference type="PROSITE-ProRule" id="PRU01032"/>
    </source>
</evidence>
<evidence type="ECO:0000256" key="1">
    <source>
        <dbReference type="ARBA" id="ARBA00001910"/>
    </source>
</evidence>
<evidence type="ECO:0000256" key="9">
    <source>
        <dbReference type="ARBA" id="ARBA00022801"/>
    </source>
</evidence>
<dbReference type="PROSITE" id="PS51695">
    <property type="entry name" value="SEDOLISIN"/>
    <property type="match status" value="1"/>
</dbReference>
<dbReference type="GO" id="GO:0046872">
    <property type="term" value="F:metal ion binding"/>
    <property type="evidence" value="ECO:0007669"/>
    <property type="project" value="UniProtKB-UniRule"/>
</dbReference>